<proteinExistence type="predicted"/>
<keyword evidence="1" id="KW-0812">Transmembrane</keyword>
<gene>
    <name evidence="2" type="ORF">ONB1V03_LOCUS877</name>
</gene>
<reference evidence="2" key="1">
    <citation type="submission" date="2020-11" db="EMBL/GenBank/DDBJ databases">
        <authorList>
            <person name="Tran Van P."/>
        </authorList>
    </citation>
    <scope>NUCLEOTIDE SEQUENCE</scope>
</reference>
<protein>
    <submittedName>
        <fullName evidence="2">Uncharacterized protein</fullName>
    </submittedName>
</protein>
<dbReference type="AlphaFoldDB" id="A0A7R9L9H2"/>
<sequence>MDQSIPLAAPLIAENQNEQRQNKLWDNENRKVMDMIKRQNAQDSLVIITRMKEMADCMRNVETLINDLIKSQQDNFNQLFANQKSQQDNFNQFTTKITEISERQHNDHVTLSTALISMQMETKRFMMFTSMMFIIIALVLGYFLRN</sequence>
<evidence type="ECO:0000313" key="3">
    <source>
        <dbReference type="Proteomes" id="UP000728032"/>
    </source>
</evidence>
<keyword evidence="1" id="KW-0472">Membrane</keyword>
<dbReference type="Proteomes" id="UP000728032">
    <property type="component" value="Unassembled WGS sequence"/>
</dbReference>
<dbReference type="EMBL" id="OC914924">
    <property type="protein sequence ID" value="CAD7637546.1"/>
    <property type="molecule type" value="Genomic_DNA"/>
</dbReference>
<dbReference type="EMBL" id="CAJPVJ010000099">
    <property type="protein sequence ID" value="CAG2160831.1"/>
    <property type="molecule type" value="Genomic_DNA"/>
</dbReference>
<organism evidence="2">
    <name type="scientific">Oppiella nova</name>
    <dbReference type="NCBI Taxonomy" id="334625"/>
    <lineage>
        <taxon>Eukaryota</taxon>
        <taxon>Metazoa</taxon>
        <taxon>Ecdysozoa</taxon>
        <taxon>Arthropoda</taxon>
        <taxon>Chelicerata</taxon>
        <taxon>Arachnida</taxon>
        <taxon>Acari</taxon>
        <taxon>Acariformes</taxon>
        <taxon>Sarcoptiformes</taxon>
        <taxon>Oribatida</taxon>
        <taxon>Brachypylina</taxon>
        <taxon>Oppioidea</taxon>
        <taxon>Oppiidae</taxon>
        <taxon>Oppiella</taxon>
    </lineage>
</organism>
<name>A0A7R9L9H2_9ACAR</name>
<keyword evidence="1" id="KW-1133">Transmembrane helix</keyword>
<evidence type="ECO:0000256" key="1">
    <source>
        <dbReference type="SAM" id="Phobius"/>
    </source>
</evidence>
<accession>A0A7R9L9H2</accession>
<evidence type="ECO:0000313" key="2">
    <source>
        <dbReference type="EMBL" id="CAD7637546.1"/>
    </source>
</evidence>
<feature type="transmembrane region" description="Helical" evidence="1">
    <location>
        <begin position="125"/>
        <end position="144"/>
    </location>
</feature>
<keyword evidence="3" id="KW-1185">Reference proteome</keyword>